<proteinExistence type="predicted"/>
<sequence length="284" mass="31439">MNLNLTPDAGQSVVDNPLHLAALYRTGYGKRWNSLREASKQLLSFNMRASANRIQQAVKVSEFPDEILNLFRQAGIVNRTARELIRAKNEQGLDRLTIRAGTIDPAGKSRTQILSLLCGNEGAGSSYRAYTNERPIVLNERYRDGLRSGLWSSTREAAEVMGVTQSRIAEAAMVAALPEEVQALFPGQSLTSAIGWQLVQLTKLRGSRAVREVAIEARASIPRLSRQQLMNRFAGLKGKGVDVKVKRAAGRLVLEFHCDADDPANETRLSMIAMWLRDVKPNAR</sequence>
<dbReference type="RefSeq" id="WP_175153643.1">
    <property type="nucleotide sequence ID" value="NZ_CADIKK010000056.1"/>
</dbReference>
<organism evidence="1 2">
    <name type="scientific">Paraburkholderia ultramafica</name>
    <dbReference type="NCBI Taxonomy" id="1544867"/>
    <lineage>
        <taxon>Bacteria</taxon>
        <taxon>Pseudomonadati</taxon>
        <taxon>Pseudomonadota</taxon>
        <taxon>Betaproteobacteria</taxon>
        <taxon>Burkholderiales</taxon>
        <taxon>Burkholderiaceae</taxon>
        <taxon>Paraburkholderia</taxon>
    </lineage>
</organism>
<evidence type="ECO:0000313" key="1">
    <source>
        <dbReference type="EMBL" id="CAB3808254.1"/>
    </source>
</evidence>
<keyword evidence="2" id="KW-1185">Reference proteome</keyword>
<evidence type="ECO:0000313" key="2">
    <source>
        <dbReference type="Proteomes" id="UP000494365"/>
    </source>
</evidence>
<dbReference type="EMBL" id="CADIKK010000056">
    <property type="protein sequence ID" value="CAB3808254.1"/>
    <property type="molecule type" value="Genomic_DNA"/>
</dbReference>
<name>A0A6S7D6B3_9BURK</name>
<dbReference type="AlphaFoldDB" id="A0A6S7D6B3"/>
<reference evidence="1 2" key="1">
    <citation type="submission" date="2020-04" db="EMBL/GenBank/DDBJ databases">
        <authorList>
            <person name="De Canck E."/>
        </authorList>
    </citation>
    <scope>NUCLEOTIDE SEQUENCE [LARGE SCALE GENOMIC DNA]</scope>
    <source>
        <strain evidence="1 2">LMG 28614</strain>
    </source>
</reference>
<gene>
    <name evidence="1" type="ORF">LMG28614_06764</name>
</gene>
<protein>
    <submittedName>
        <fullName evidence="1">Uncharacterized protein</fullName>
    </submittedName>
</protein>
<accession>A0A6S7D6B3</accession>
<dbReference type="Proteomes" id="UP000494365">
    <property type="component" value="Unassembled WGS sequence"/>
</dbReference>
<dbReference type="Gene3D" id="1.10.10.2830">
    <property type="match status" value="1"/>
</dbReference>